<dbReference type="RefSeq" id="WP_133628225.1">
    <property type="nucleotide sequence ID" value="NZ_SOAZ01000011.1"/>
</dbReference>
<dbReference type="GO" id="GO:0016853">
    <property type="term" value="F:isomerase activity"/>
    <property type="evidence" value="ECO:0007669"/>
    <property type="project" value="UniProtKB-KW"/>
</dbReference>
<feature type="domain" description="Xylose isomerase-like TIM barrel" evidence="1">
    <location>
        <begin position="21"/>
        <end position="257"/>
    </location>
</feature>
<evidence type="ECO:0000259" key="1">
    <source>
        <dbReference type="Pfam" id="PF01261"/>
    </source>
</evidence>
<dbReference type="SUPFAM" id="SSF51658">
    <property type="entry name" value="Xylose isomerase-like"/>
    <property type="match status" value="1"/>
</dbReference>
<dbReference type="EMBL" id="SOAZ01000011">
    <property type="protein sequence ID" value="TDT58425.1"/>
    <property type="molecule type" value="Genomic_DNA"/>
</dbReference>
<dbReference type="Pfam" id="PF01261">
    <property type="entry name" value="AP_endonuc_2"/>
    <property type="match status" value="1"/>
</dbReference>
<evidence type="ECO:0000313" key="2">
    <source>
        <dbReference type="EMBL" id="TDT58425.1"/>
    </source>
</evidence>
<dbReference type="PANTHER" id="PTHR12110:SF21">
    <property type="entry name" value="XYLOSE ISOMERASE-LIKE TIM BARREL DOMAIN-CONTAINING PROTEIN"/>
    <property type="match status" value="1"/>
</dbReference>
<dbReference type="PANTHER" id="PTHR12110">
    <property type="entry name" value="HYDROXYPYRUVATE ISOMERASE"/>
    <property type="match status" value="1"/>
</dbReference>
<gene>
    <name evidence="2" type="ORF">EDD71_11173</name>
</gene>
<dbReference type="InterPro" id="IPR013022">
    <property type="entry name" value="Xyl_isomerase-like_TIM-brl"/>
</dbReference>
<dbReference type="InterPro" id="IPR036237">
    <property type="entry name" value="Xyl_isomerase-like_sf"/>
</dbReference>
<dbReference type="OrthoDB" id="148059at2"/>
<accession>A0A4R7KQ76</accession>
<keyword evidence="2" id="KW-0413">Isomerase</keyword>
<reference evidence="2 3" key="1">
    <citation type="submission" date="2019-03" db="EMBL/GenBank/DDBJ databases">
        <title>Genomic Encyclopedia of Type Strains, Phase IV (KMG-IV): sequencing the most valuable type-strain genomes for metagenomic binning, comparative biology and taxonomic classification.</title>
        <authorList>
            <person name="Goeker M."/>
        </authorList>
    </citation>
    <scope>NUCLEOTIDE SEQUENCE [LARGE SCALE GENOMIC DNA]</scope>
    <source>
        <strain evidence="2 3">DSM 24455</strain>
    </source>
</reference>
<evidence type="ECO:0000313" key="3">
    <source>
        <dbReference type="Proteomes" id="UP000295325"/>
    </source>
</evidence>
<dbReference type="Proteomes" id="UP000295325">
    <property type="component" value="Unassembled WGS sequence"/>
</dbReference>
<protein>
    <submittedName>
        <fullName evidence="2">Sugar phosphate isomerase/epimerase</fullName>
    </submittedName>
</protein>
<proteinExistence type="predicted"/>
<keyword evidence="3" id="KW-1185">Reference proteome</keyword>
<comment type="caution">
    <text evidence="2">The sequence shown here is derived from an EMBL/GenBank/DDBJ whole genome shotgun (WGS) entry which is preliminary data.</text>
</comment>
<dbReference type="InterPro" id="IPR050312">
    <property type="entry name" value="IolE/XylAMocC-like"/>
</dbReference>
<sequence length="262" mass="30388">MRIGISSACFYPYINTEDTLEIIKETGADICEVFLEAECETTEEYCLSLKEKADKIGIDIYSVHPYSVSFEPFLFDRYERRRLEMERKFRAICRAGEILGAECYVFHGIRKTPDFPNIDNTAKGMDNLCKIAGEYGIKLAWENVAWCMSCSPRFLELVRERMKEDIYFNLDIKQAVRSGYSPESYIDVFKDRIINVHINDASKKSTCLLPGQGDIDLKSIVDRVKILNPDVPFIIEVYSENFTSYKELKISKEYMERLEEGE</sequence>
<organism evidence="2 3">
    <name type="scientific">Fonticella tunisiensis</name>
    <dbReference type="NCBI Taxonomy" id="1096341"/>
    <lineage>
        <taxon>Bacteria</taxon>
        <taxon>Bacillati</taxon>
        <taxon>Bacillota</taxon>
        <taxon>Clostridia</taxon>
        <taxon>Eubacteriales</taxon>
        <taxon>Clostridiaceae</taxon>
        <taxon>Fonticella</taxon>
    </lineage>
</organism>
<dbReference type="Gene3D" id="3.20.20.150">
    <property type="entry name" value="Divalent-metal-dependent TIM barrel enzymes"/>
    <property type="match status" value="1"/>
</dbReference>
<dbReference type="AlphaFoldDB" id="A0A4R7KQ76"/>
<name>A0A4R7KQ76_9CLOT</name>